<protein>
    <submittedName>
        <fullName evidence="8">JAB domain-containing protein</fullName>
    </submittedName>
</protein>
<dbReference type="Pfam" id="PF20582">
    <property type="entry name" value="UPF0758_N"/>
    <property type="match status" value="1"/>
</dbReference>
<keyword evidence="3" id="KW-0378">Hydrolase</keyword>
<dbReference type="InterPro" id="IPR010994">
    <property type="entry name" value="RuvA_2-like"/>
</dbReference>
<dbReference type="GO" id="GO:0046872">
    <property type="term" value="F:metal ion binding"/>
    <property type="evidence" value="ECO:0007669"/>
    <property type="project" value="UniProtKB-KW"/>
</dbReference>
<dbReference type="CDD" id="cd08071">
    <property type="entry name" value="MPN_DUF2466"/>
    <property type="match status" value="1"/>
</dbReference>
<evidence type="ECO:0000256" key="6">
    <source>
        <dbReference type="RuleBase" id="RU003797"/>
    </source>
</evidence>
<evidence type="ECO:0000313" key="8">
    <source>
        <dbReference type="EMBL" id="HGT48893.1"/>
    </source>
</evidence>
<dbReference type="InterPro" id="IPR020891">
    <property type="entry name" value="UPF0758_CS"/>
</dbReference>
<reference evidence="8" key="1">
    <citation type="journal article" date="2020" name="mSystems">
        <title>Genome- and Community-Level Interaction Insights into Carbon Utilization and Element Cycling Functions of Hydrothermarchaeota in Hydrothermal Sediment.</title>
        <authorList>
            <person name="Zhou Z."/>
            <person name="Liu Y."/>
            <person name="Xu W."/>
            <person name="Pan J."/>
            <person name="Luo Z.H."/>
            <person name="Li M."/>
        </authorList>
    </citation>
    <scope>NUCLEOTIDE SEQUENCE [LARGE SCALE GENOMIC DNA]</scope>
    <source>
        <strain evidence="8">SpSt-500</strain>
    </source>
</reference>
<gene>
    <name evidence="8" type="ORF">ENS56_12720</name>
</gene>
<evidence type="ECO:0000256" key="4">
    <source>
        <dbReference type="ARBA" id="ARBA00022833"/>
    </source>
</evidence>
<dbReference type="InterPro" id="IPR037518">
    <property type="entry name" value="MPN"/>
</dbReference>
<dbReference type="PROSITE" id="PS50249">
    <property type="entry name" value="MPN"/>
    <property type="match status" value="1"/>
</dbReference>
<dbReference type="InterPro" id="IPR046778">
    <property type="entry name" value="UPF0758_N"/>
</dbReference>
<dbReference type="GO" id="GO:0008237">
    <property type="term" value="F:metallopeptidase activity"/>
    <property type="evidence" value="ECO:0007669"/>
    <property type="project" value="UniProtKB-KW"/>
</dbReference>
<comment type="similarity">
    <text evidence="6">Belongs to the UPF0758 family.</text>
</comment>
<dbReference type="PANTHER" id="PTHR30471:SF3">
    <property type="entry name" value="UPF0758 PROTEIN YEES-RELATED"/>
    <property type="match status" value="1"/>
</dbReference>
<dbReference type="Pfam" id="PF04002">
    <property type="entry name" value="RadC"/>
    <property type="match status" value="1"/>
</dbReference>
<comment type="caution">
    <text evidence="8">The sequence shown here is derived from an EMBL/GenBank/DDBJ whole genome shotgun (WGS) entry which is preliminary data.</text>
</comment>
<evidence type="ECO:0000256" key="1">
    <source>
        <dbReference type="ARBA" id="ARBA00022670"/>
    </source>
</evidence>
<dbReference type="InterPro" id="IPR001405">
    <property type="entry name" value="UPF0758"/>
</dbReference>
<dbReference type="PANTHER" id="PTHR30471">
    <property type="entry name" value="DNA REPAIR PROTEIN RADC"/>
    <property type="match status" value="1"/>
</dbReference>
<organism evidence="8">
    <name type="scientific">Ignavibacterium album</name>
    <dbReference type="NCBI Taxonomy" id="591197"/>
    <lineage>
        <taxon>Bacteria</taxon>
        <taxon>Pseudomonadati</taxon>
        <taxon>Ignavibacteriota</taxon>
        <taxon>Ignavibacteria</taxon>
        <taxon>Ignavibacteriales</taxon>
        <taxon>Ignavibacteriaceae</taxon>
        <taxon>Ignavibacterium</taxon>
    </lineage>
</organism>
<dbReference type="GO" id="GO:0006508">
    <property type="term" value="P:proteolysis"/>
    <property type="evidence" value="ECO:0007669"/>
    <property type="project" value="UniProtKB-KW"/>
</dbReference>
<dbReference type="InterPro" id="IPR025657">
    <property type="entry name" value="RadC_JAB"/>
</dbReference>
<keyword evidence="2" id="KW-0479">Metal-binding</keyword>
<keyword evidence="1" id="KW-0645">Protease</keyword>
<evidence type="ECO:0000259" key="7">
    <source>
        <dbReference type="PROSITE" id="PS50249"/>
    </source>
</evidence>
<feature type="domain" description="MPN" evidence="7">
    <location>
        <begin position="105"/>
        <end position="227"/>
    </location>
</feature>
<evidence type="ECO:0000256" key="3">
    <source>
        <dbReference type="ARBA" id="ARBA00022801"/>
    </source>
</evidence>
<proteinExistence type="inferred from homology"/>
<dbReference type="Gene3D" id="3.40.140.10">
    <property type="entry name" value="Cytidine Deaminase, domain 2"/>
    <property type="match status" value="1"/>
</dbReference>
<sequence length="227" mass="25360">MSQKVKDLPFDDRPREKLILRGPQSLSDAELLAILLRTGTKGKSVLTIAQEMIKQEGNLAVLSSKSHSALTKTNGIGRDKAATLVAAFELAKRILHQQKWIFDKKITSPSDVAEIYIPLLKNETKEQFWVLCLNNSNKIIKQETISIGNLNSSVVHQREVFKVAIDNNAASLILMHNHPSGNTEPSNEDIVITRKLVEAGKIMDIPIFDHIIIAGNNYTSFVERRLI</sequence>
<keyword evidence="4" id="KW-0862">Zinc</keyword>
<name>A0A832G7W1_9BACT</name>
<dbReference type="NCBIfam" id="NF000642">
    <property type="entry name" value="PRK00024.1"/>
    <property type="match status" value="1"/>
</dbReference>
<accession>A0A832G7W1</accession>
<dbReference type="NCBIfam" id="TIGR00608">
    <property type="entry name" value="radc"/>
    <property type="match status" value="1"/>
</dbReference>
<dbReference type="EMBL" id="DSVI01000020">
    <property type="protein sequence ID" value="HGT48893.1"/>
    <property type="molecule type" value="Genomic_DNA"/>
</dbReference>
<evidence type="ECO:0000256" key="5">
    <source>
        <dbReference type="ARBA" id="ARBA00023049"/>
    </source>
</evidence>
<keyword evidence="5" id="KW-0482">Metalloprotease</keyword>
<dbReference type="SUPFAM" id="SSF102712">
    <property type="entry name" value="JAB1/MPN domain"/>
    <property type="match status" value="1"/>
</dbReference>
<dbReference type="AlphaFoldDB" id="A0A832G7W1"/>
<dbReference type="SUPFAM" id="SSF47781">
    <property type="entry name" value="RuvA domain 2-like"/>
    <property type="match status" value="1"/>
</dbReference>
<dbReference type="PROSITE" id="PS01302">
    <property type="entry name" value="UPF0758"/>
    <property type="match status" value="1"/>
</dbReference>
<evidence type="ECO:0000256" key="2">
    <source>
        <dbReference type="ARBA" id="ARBA00022723"/>
    </source>
</evidence>